<feature type="transmembrane region" description="Helical" evidence="1">
    <location>
        <begin position="34"/>
        <end position="51"/>
    </location>
</feature>
<keyword evidence="3" id="KW-1185">Reference proteome</keyword>
<dbReference type="Proteomes" id="UP000032025">
    <property type="component" value="Unassembled WGS sequence"/>
</dbReference>
<keyword evidence="1" id="KW-0472">Membrane</keyword>
<dbReference type="InterPro" id="IPR011969">
    <property type="entry name" value="Clan_AA_Asp_peptidase_C"/>
</dbReference>
<dbReference type="AlphaFoldDB" id="A0A0C9N9T7"/>
<keyword evidence="1" id="KW-0812">Transmembrane</keyword>
<dbReference type="NCBIfam" id="TIGR02281">
    <property type="entry name" value="clan_AA_DTGA"/>
    <property type="match status" value="1"/>
</dbReference>
<dbReference type="RefSeq" id="WP_007403492.1">
    <property type="nucleotide sequence ID" value="NZ_BBJS01000014.1"/>
</dbReference>
<dbReference type="Gene3D" id="2.40.70.10">
    <property type="entry name" value="Acid Proteases"/>
    <property type="match status" value="1"/>
</dbReference>
<evidence type="ECO:0000313" key="3">
    <source>
        <dbReference type="Proteomes" id="UP000032025"/>
    </source>
</evidence>
<evidence type="ECO:0000313" key="2">
    <source>
        <dbReference type="EMBL" id="GAN12962.1"/>
    </source>
</evidence>
<comment type="caution">
    <text evidence="2">The sequence shown here is derived from an EMBL/GenBank/DDBJ whole genome shotgun (WGS) entry which is preliminary data.</text>
</comment>
<dbReference type="GeneID" id="78529283"/>
<organism evidence="2 3">
    <name type="scientific">Sphingomonas paucimobilis NBRC 13935</name>
    <dbReference type="NCBI Taxonomy" id="1219050"/>
    <lineage>
        <taxon>Bacteria</taxon>
        <taxon>Pseudomonadati</taxon>
        <taxon>Pseudomonadota</taxon>
        <taxon>Alphaproteobacteria</taxon>
        <taxon>Sphingomonadales</taxon>
        <taxon>Sphingomonadaceae</taxon>
        <taxon>Sphingomonas</taxon>
    </lineage>
</organism>
<sequence>MSTDRVMDFVYYGLILLLPLSALAARRIPLGQAAKLALIWVGIFAAGYLVIAQRDRLSGLWTHRDAIQGSARIPMAEDGHFWADVQINGINRRMLIDSGATTTALSAATATAAGLDLDESPFPRLIDTANGTITARHTTIGTLVIGSITLHDVGAISSPAFGDQDVIGMNILDRLNAWHVERGVLVLNGKS</sequence>
<dbReference type="InterPro" id="IPR021109">
    <property type="entry name" value="Peptidase_aspartic_dom_sf"/>
</dbReference>
<dbReference type="InterPro" id="IPR034122">
    <property type="entry name" value="Retropepsin-like_bacterial"/>
</dbReference>
<dbReference type="SUPFAM" id="SSF50630">
    <property type="entry name" value="Acid proteases"/>
    <property type="match status" value="1"/>
</dbReference>
<dbReference type="EMBL" id="BBJS01000014">
    <property type="protein sequence ID" value="GAN12962.1"/>
    <property type="molecule type" value="Genomic_DNA"/>
</dbReference>
<proteinExistence type="predicted"/>
<dbReference type="Pfam" id="PF13975">
    <property type="entry name" value="gag-asp_proteas"/>
    <property type="match status" value="1"/>
</dbReference>
<protein>
    <submittedName>
        <fullName evidence="2">DNA, contig: SP614</fullName>
    </submittedName>
</protein>
<name>A0A0C9N9T7_SPHPI</name>
<keyword evidence="1" id="KW-1133">Transmembrane helix</keyword>
<evidence type="ECO:0000256" key="1">
    <source>
        <dbReference type="SAM" id="Phobius"/>
    </source>
</evidence>
<gene>
    <name evidence="2" type="ORF">SP6_14_01180</name>
</gene>
<dbReference type="CDD" id="cd05483">
    <property type="entry name" value="retropepsin_like_bacteria"/>
    <property type="match status" value="1"/>
</dbReference>
<accession>A0A0C9N9T7</accession>
<reference evidence="2 3" key="1">
    <citation type="submission" date="2014-08" db="EMBL/GenBank/DDBJ databases">
        <title>Whole genome shotgun sequence of Sphingomonas paucimobilis NBRC 13935.</title>
        <authorList>
            <person name="Hosoyama A."/>
            <person name="Hashimoto M."/>
            <person name="Hosoyama Y."/>
            <person name="Noguchi M."/>
            <person name="Uohara A."/>
            <person name="Ohji S."/>
            <person name="Katano-Makiyama Y."/>
            <person name="Ichikawa N."/>
            <person name="Kimura A."/>
            <person name="Yamazoe A."/>
            <person name="Fujita N."/>
        </authorList>
    </citation>
    <scope>NUCLEOTIDE SEQUENCE [LARGE SCALE GENOMIC DNA]</scope>
    <source>
        <strain evidence="2 3">NBRC 13935</strain>
    </source>
</reference>